<name>A0A517DUZ5_9FIRM</name>
<feature type="signal peptide" evidence="1">
    <location>
        <begin position="1"/>
        <end position="23"/>
    </location>
</feature>
<proteinExistence type="predicted"/>
<reference evidence="2 3" key="1">
    <citation type="submission" date="2019-02" db="EMBL/GenBank/DDBJ databases">
        <title>Closed genome of Sporomusa termitida DSM 4440.</title>
        <authorList>
            <person name="Poehlein A."/>
            <person name="Daniel R."/>
        </authorList>
    </citation>
    <scope>NUCLEOTIDE SEQUENCE [LARGE SCALE GENOMIC DNA]</scope>
    <source>
        <strain evidence="2 3">DSM 4440</strain>
    </source>
</reference>
<evidence type="ECO:0000313" key="2">
    <source>
        <dbReference type="EMBL" id="QDR81183.1"/>
    </source>
</evidence>
<keyword evidence="1" id="KW-0732">Signal</keyword>
<accession>A0A517DUZ5</accession>
<dbReference type="Proteomes" id="UP000320776">
    <property type="component" value="Chromosome"/>
</dbReference>
<protein>
    <recommendedName>
        <fullName evidence="4">Porin domain-containing protein</fullName>
    </recommendedName>
</protein>
<dbReference type="InterPro" id="IPR023614">
    <property type="entry name" value="Porin_dom_sf"/>
</dbReference>
<dbReference type="AlphaFoldDB" id="A0A517DUZ5"/>
<keyword evidence="3" id="KW-1185">Reference proteome</keyword>
<evidence type="ECO:0008006" key="4">
    <source>
        <dbReference type="Google" id="ProtNLM"/>
    </source>
</evidence>
<gene>
    <name evidence="2" type="ORF">SPTER_25570</name>
</gene>
<sequence length="340" mass="37411">MKKFVTPILIAGGIFSFTFTASAMPLDTVPIDVTGDFRLRGYSLDDNIGNADFDESFFQFTGRINLTAKIDDNTTMFTRFGVRSRLGQTSNDNSANKSYEQIDQYGLRLTQGDWNLSVGRQGVKLGQGMIIGTGSEVEFDNKFDGLIATTKAGAADVKLIAGKTNTSHIMETYYGGKASTWYGAEISGKISPQVSLGLAAAHDKPEDSDISLSSWALNTSVNVAPNLWVNAEYARSNADRDNSAYLVGGAYVKGKDVFVAQYQKVENNAVNQVNSMYSYSNFPFKGTNMWLGNSNWHGWFYKYNHQMNKSTSLHAIYMDTAVDGQSGRDKELTVGVVWSF</sequence>
<feature type="chain" id="PRO_5022057304" description="Porin domain-containing protein" evidence="1">
    <location>
        <begin position="24"/>
        <end position="340"/>
    </location>
</feature>
<evidence type="ECO:0000313" key="3">
    <source>
        <dbReference type="Proteomes" id="UP000320776"/>
    </source>
</evidence>
<evidence type="ECO:0000256" key="1">
    <source>
        <dbReference type="SAM" id="SignalP"/>
    </source>
</evidence>
<dbReference type="SUPFAM" id="SSF56935">
    <property type="entry name" value="Porins"/>
    <property type="match status" value="1"/>
</dbReference>
<dbReference type="KEGG" id="sted:SPTER_25570"/>
<dbReference type="EMBL" id="CP036259">
    <property type="protein sequence ID" value="QDR81183.1"/>
    <property type="molecule type" value="Genomic_DNA"/>
</dbReference>
<dbReference type="Gene3D" id="2.40.160.10">
    <property type="entry name" value="Porin"/>
    <property type="match status" value="1"/>
</dbReference>
<organism evidence="2 3">
    <name type="scientific">Sporomusa termitida</name>
    <dbReference type="NCBI Taxonomy" id="2377"/>
    <lineage>
        <taxon>Bacteria</taxon>
        <taxon>Bacillati</taxon>
        <taxon>Bacillota</taxon>
        <taxon>Negativicutes</taxon>
        <taxon>Selenomonadales</taxon>
        <taxon>Sporomusaceae</taxon>
        <taxon>Sporomusa</taxon>
    </lineage>
</organism>